<gene>
    <name evidence="2" type="ORF">OH806_06220</name>
</gene>
<sequence length="648" mass="74653">MNPRVLELLKNPKHIQSEDLDLLKGEIDSFPYIQNIRALHLYGVHLFDKENYQKELSTTAAYTTDKKILYQLINGKIQQKPNLEIVEKTIKPIPEKTEESKNTLEPKSTFKYVYQANSFPLRREEPKNEVIDSITIPVSEVEKPVETKEEVVDNKETLEEKDKYEEASCLLQNTSQSEPIYINGERNRILFEGEENFLDDTNVETIDLESTLESGTLVTQTQEKPATEETQSSNEEEIDVKVIDNEVEKVAEFTPETVIDEDKIESETEKEVVDNASELSFHGTESFLPDVKIQSTTVEEIKAEIPQSNINKHEEEMRRLIEEVERKMKESKSAVVEKQKEKEEEEEILSHDISFAETQSFDVKPEEISQVSEAEQEPELIDVVQEKTEEPVVESEPEVKSTWKPMSFEAHTPDSLLNKSVETQPAKIEEPIIQESPVEIQIEESPKAEEKETSNEVEVLPDVKEDNSANRAIQIDEEIKNEVPSQEEAPVMNVSFFGSDISSLKISEPVKGEKKEEAEIQKIVEEVKPQSIDSNVPGFINTWQSWLKIDRSEEIKKEKVEIKNKAIETFIENNPKISQLKDEVSFVVKEKTDDISHLMTETLANLYVEQKLYTKAIKAFEVLINKYPEKKEYFESKIQEIKDIRNRN</sequence>
<name>A0ABT3HM67_9FLAO</name>
<evidence type="ECO:0000313" key="2">
    <source>
        <dbReference type="EMBL" id="MCW3160859.1"/>
    </source>
</evidence>
<reference evidence="2" key="1">
    <citation type="submission" date="2022-10" db="EMBL/GenBank/DDBJ databases">
        <title>Chryseobacterium babae sp. nov. isolated from the gut of the beetle Oryctes rhinoceros, and Chryseobacterium kimseyorum sp. nov., isolated from a stick insect rearing cage.</title>
        <authorList>
            <person name="Shelomi M."/>
            <person name="Han C.-J."/>
            <person name="Chen W.-M."/>
            <person name="Chen H.-K."/>
            <person name="Liaw S.-J."/>
            <person name="Muhle E."/>
            <person name="Clermont D."/>
        </authorList>
    </citation>
    <scope>NUCLEOTIDE SEQUENCE</scope>
    <source>
        <strain evidence="2">WLa1L2M3</strain>
    </source>
</reference>
<evidence type="ECO:0000256" key="1">
    <source>
        <dbReference type="SAM" id="MobiDB-lite"/>
    </source>
</evidence>
<evidence type="ECO:0008006" key="4">
    <source>
        <dbReference type="Google" id="ProtNLM"/>
    </source>
</evidence>
<organism evidence="2 3">
    <name type="scientific">Chryseobacterium oryctis</name>
    <dbReference type="NCBI Taxonomy" id="2952618"/>
    <lineage>
        <taxon>Bacteria</taxon>
        <taxon>Pseudomonadati</taxon>
        <taxon>Bacteroidota</taxon>
        <taxon>Flavobacteriia</taxon>
        <taxon>Flavobacteriales</taxon>
        <taxon>Weeksellaceae</taxon>
        <taxon>Chryseobacterium group</taxon>
        <taxon>Chryseobacterium</taxon>
    </lineage>
</organism>
<feature type="compositionally biased region" description="Basic and acidic residues" evidence="1">
    <location>
        <begin position="328"/>
        <end position="342"/>
    </location>
</feature>
<proteinExistence type="predicted"/>
<keyword evidence="3" id="KW-1185">Reference proteome</keyword>
<dbReference type="Proteomes" id="UP001163719">
    <property type="component" value="Unassembled WGS sequence"/>
</dbReference>
<feature type="region of interest" description="Disordered" evidence="1">
    <location>
        <begin position="328"/>
        <end position="465"/>
    </location>
</feature>
<dbReference type="RefSeq" id="WP_264742804.1">
    <property type="nucleotide sequence ID" value="NZ_JAPDHV010000002.1"/>
</dbReference>
<dbReference type="EMBL" id="JAPDHV010000002">
    <property type="protein sequence ID" value="MCW3160859.1"/>
    <property type="molecule type" value="Genomic_DNA"/>
</dbReference>
<comment type="caution">
    <text evidence="2">The sequence shown here is derived from an EMBL/GenBank/DDBJ whole genome shotgun (WGS) entry which is preliminary data.</text>
</comment>
<evidence type="ECO:0000313" key="3">
    <source>
        <dbReference type="Proteomes" id="UP001163719"/>
    </source>
</evidence>
<accession>A0ABT3HM67</accession>
<protein>
    <recommendedName>
        <fullName evidence="4">Tetratricopeptide repeat-containing protein</fullName>
    </recommendedName>
</protein>
<feature type="compositionally biased region" description="Basic and acidic residues" evidence="1">
    <location>
        <begin position="444"/>
        <end position="454"/>
    </location>
</feature>